<accession>A0A066UYS8</accession>
<evidence type="ECO:0000313" key="4">
    <source>
        <dbReference type="EMBL" id="KDN29428.1"/>
    </source>
</evidence>
<proteinExistence type="predicted"/>
<dbReference type="GO" id="GO:0043709">
    <property type="term" value="P:cell adhesion involved in single-species biofilm formation"/>
    <property type="evidence" value="ECO:0007669"/>
    <property type="project" value="TreeGrafter"/>
</dbReference>
<organism evidence="4 5">
    <name type="scientific">Vibrio fortis</name>
    <dbReference type="NCBI Taxonomy" id="212667"/>
    <lineage>
        <taxon>Bacteria</taxon>
        <taxon>Pseudomonadati</taxon>
        <taxon>Pseudomonadota</taxon>
        <taxon>Gammaproteobacteria</taxon>
        <taxon>Vibrionales</taxon>
        <taxon>Vibrionaceae</taxon>
        <taxon>Vibrio</taxon>
    </lineage>
</organism>
<reference evidence="4 5" key="1">
    <citation type="submission" date="2014-02" db="EMBL/GenBank/DDBJ databases">
        <title>Vibrio fortis Dalian14 Genome Sequencing.</title>
        <authorList>
            <person name="Wang Y."/>
            <person name="Song L."/>
            <person name="Liu G."/>
            <person name="Ding J."/>
        </authorList>
    </citation>
    <scope>NUCLEOTIDE SEQUENCE [LARGE SCALE GENOMIC DNA]</scope>
    <source>
        <strain evidence="4 5">Dalian14</strain>
    </source>
</reference>
<evidence type="ECO:0000259" key="3">
    <source>
        <dbReference type="PROSITE" id="PS50887"/>
    </source>
</evidence>
<name>A0A066UYS8_9VIBR</name>
<feature type="domain" description="GGDEF" evidence="3">
    <location>
        <begin position="566"/>
        <end position="705"/>
    </location>
</feature>
<evidence type="ECO:0000313" key="5">
    <source>
        <dbReference type="Proteomes" id="UP000027219"/>
    </source>
</evidence>
<dbReference type="InterPro" id="IPR011990">
    <property type="entry name" value="TPR-like_helical_dom_sf"/>
</dbReference>
<protein>
    <recommendedName>
        <fullName evidence="1">diguanylate cyclase</fullName>
        <ecNumber evidence="1">2.7.7.65</ecNumber>
    </recommendedName>
</protein>
<dbReference type="SUPFAM" id="SSF55073">
    <property type="entry name" value="Nucleotide cyclase"/>
    <property type="match status" value="1"/>
</dbReference>
<dbReference type="PANTHER" id="PTHR45138">
    <property type="entry name" value="REGULATORY COMPONENTS OF SENSORY TRANSDUCTION SYSTEM"/>
    <property type="match status" value="1"/>
</dbReference>
<dbReference type="RefSeq" id="WP_032550359.1">
    <property type="nucleotide sequence ID" value="NZ_JFFR01000009.1"/>
</dbReference>
<comment type="caution">
    <text evidence="4">The sequence shown here is derived from an EMBL/GenBank/DDBJ whole genome shotgun (WGS) entry which is preliminary data.</text>
</comment>
<dbReference type="Proteomes" id="UP000027219">
    <property type="component" value="Unassembled WGS sequence"/>
</dbReference>
<dbReference type="InterPro" id="IPR029016">
    <property type="entry name" value="GAF-like_dom_sf"/>
</dbReference>
<dbReference type="SUPFAM" id="SSF55781">
    <property type="entry name" value="GAF domain-like"/>
    <property type="match status" value="1"/>
</dbReference>
<dbReference type="EC" id="2.7.7.65" evidence="1"/>
<dbReference type="PANTHER" id="PTHR45138:SF9">
    <property type="entry name" value="DIGUANYLATE CYCLASE DGCM-RELATED"/>
    <property type="match status" value="1"/>
</dbReference>
<keyword evidence="5" id="KW-1185">Reference proteome</keyword>
<dbReference type="AlphaFoldDB" id="A0A066UYS8"/>
<evidence type="ECO:0000256" key="1">
    <source>
        <dbReference type="ARBA" id="ARBA00012528"/>
    </source>
</evidence>
<dbReference type="Gene3D" id="3.30.450.40">
    <property type="match status" value="1"/>
</dbReference>
<evidence type="ECO:0000256" key="2">
    <source>
        <dbReference type="ARBA" id="ARBA00034247"/>
    </source>
</evidence>
<dbReference type="CDD" id="cd01949">
    <property type="entry name" value="GGDEF"/>
    <property type="match status" value="1"/>
</dbReference>
<comment type="catalytic activity">
    <reaction evidence="2">
        <text>2 GTP = 3',3'-c-di-GMP + 2 diphosphate</text>
        <dbReference type="Rhea" id="RHEA:24898"/>
        <dbReference type="ChEBI" id="CHEBI:33019"/>
        <dbReference type="ChEBI" id="CHEBI:37565"/>
        <dbReference type="ChEBI" id="CHEBI:58805"/>
        <dbReference type="EC" id="2.7.7.65"/>
    </reaction>
</comment>
<dbReference type="NCBIfam" id="TIGR00254">
    <property type="entry name" value="GGDEF"/>
    <property type="match status" value="1"/>
</dbReference>
<dbReference type="GO" id="GO:1902201">
    <property type="term" value="P:negative regulation of bacterial-type flagellum-dependent cell motility"/>
    <property type="evidence" value="ECO:0007669"/>
    <property type="project" value="TreeGrafter"/>
</dbReference>
<dbReference type="Gene3D" id="3.30.70.270">
    <property type="match status" value="1"/>
</dbReference>
<dbReference type="OrthoDB" id="9805474at2"/>
<dbReference type="SUPFAM" id="SSF81901">
    <property type="entry name" value="HCP-like"/>
    <property type="match status" value="1"/>
</dbReference>
<dbReference type="InterPro" id="IPR000160">
    <property type="entry name" value="GGDEF_dom"/>
</dbReference>
<dbReference type="SMART" id="SM00267">
    <property type="entry name" value="GGDEF"/>
    <property type="match status" value="1"/>
</dbReference>
<gene>
    <name evidence="4" type="ORF">VFDL14_14640</name>
</gene>
<dbReference type="EMBL" id="JFFR01000009">
    <property type="protein sequence ID" value="KDN29428.1"/>
    <property type="molecule type" value="Genomic_DNA"/>
</dbReference>
<dbReference type="STRING" id="212667.VFDL14_14640"/>
<dbReference type="InterPro" id="IPR050469">
    <property type="entry name" value="Diguanylate_Cyclase"/>
</dbReference>
<sequence>MNYTDSFTHYLDLQLKEVIASQGAGAIGQVKKAMDAEAVRQNKTIPSSIKLFVDGFCVLRKGKVKQSLVYLSQALNKADASPSLILKYYIEYGLGIAMIRSGNFTEAIVELTKASECKHIDSPYLLARIYANLGYIFLEAEDFHKAHYYCELAWETSAQTPEQMVISPVLTNLAFTNSKLGRFDVAIKQFEQYSETLSRHASPLGEFFYHNAFGAHLELLGEPQQALKHFCKAIQCAEQLSDDFYLLDALLEYCRCAIENQHIDHLDTHIQKALPLVEAFGSAKMLEAFASILHQESKFNRDAAVKSERLEQAFNLQSKALKLHGESNSESISQLYQLHSERPQLENAQSLAKNLELISSFGEYLGSHNDLTDMVFRLYNDLSKLMSVDCLALGLYDEATEQLHYEQFIDLGNLLPPFTIDCRDESTLSTYCIKNNLSFVHGSFSPEVLQKLVNNDPTAHAFVGTTQEDYPSVIMIPLTLDHKTLGVLTIQTHQPHAYQDYHMSLIKHLGSYIAVDLQNKQHKKQLEAQKKELNRLANLDPLTGLFNRVSLGSSIQKLQKCPQAANKISVLLCDVDFYKQYNDSYGHVKGDDVLKEIANLLRIHFTKEHCKVFRFGGDEFLILTECMMKPELEKKVRSFMADLYQRNIEHSASPCSDRITVSIGGAVFDHSTKSLLLDSELIQKADEALYSIKDQGRNGSLIIDAEEFTAPEPSDAFPLPFM</sequence>
<dbReference type="GO" id="GO:0052621">
    <property type="term" value="F:diguanylate cyclase activity"/>
    <property type="evidence" value="ECO:0007669"/>
    <property type="project" value="UniProtKB-EC"/>
</dbReference>
<dbReference type="InterPro" id="IPR043128">
    <property type="entry name" value="Rev_trsase/Diguanyl_cyclase"/>
</dbReference>
<dbReference type="InterPro" id="IPR029787">
    <property type="entry name" value="Nucleotide_cyclase"/>
</dbReference>
<dbReference type="PROSITE" id="PS50887">
    <property type="entry name" value="GGDEF"/>
    <property type="match status" value="1"/>
</dbReference>
<dbReference type="Pfam" id="PF00990">
    <property type="entry name" value="GGDEF"/>
    <property type="match status" value="1"/>
</dbReference>
<dbReference type="GO" id="GO:0005886">
    <property type="term" value="C:plasma membrane"/>
    <property type="evidence" value="ECO:0007669"/>
    <property type="project" value="TreeGrafter"/>
</dbReference>
<dbReference type="Gene3D" id="1.25.40.10">
    <property type="entry name" value="Tetratricopeptide repeat domain"/>
    <property type="match status" value="1"/>
</dbReference>